<proteinExistence type="predicted"/>
<dbReference type="InterPro" id="IPR021309">
    <property type="entry name" value="YgaP-like_TM"/>
</dbReference>
<feature type="transmembrane region" description="Helical" evidence="1">
    <location>
        <begin position="12"/>
        <end position="30"/>
    </location>
</feature>
<dbReference type="Pfam" id="PF11127">
    <property type="entry name" value="YgaP-like_TM"/>
    <property type="match status" value="1"/>
</dbReference>
<organism evidence="3">
    <name type="scientific">mine drainage metagenome</name>
    <dbReference type="NCBI Taxonomy" id="410659"/>
    <lineage>
        <taxon>unclassified sequences</taxon>
        <taxon>metagenomes</taxon>
        <taxon>ecological metagenomes</taxon>
    </lineage>
</organism>
<name>A0A1J5R5A6_9ZZZZ</name>
<dbReference type="EMBL" id="MLJW01000285">
    <property type="protein sequence ID" value="OIQ90626.1"/>
    <property type="molecule type" value="Genomic_DNA"/>
</dbReference>
<evidence type="ECO:0000313" key="3">
    <source>
        <dbReference type="EMBL" id="OIQ90626.1"/>
    </source>
</evidence>
<keyword evidence="1" id="KW-0812">Transmembrane</keyword>
<sequence>MKQNMGTTDRILRIVVAAPVFVILGIVTGPTAPISWVFYVLGAVMLGTGIVGFCPLYAPFSFSTRSRAVATAARQH</sequence>
<keyword evidence="1" id="KW-0472">Membrane</keyword>
<reference evidence="3" key="1">
    <citation type="submission" date="2016-10" db="EMBL/GenBank/DDBJ databases">
        <title>Sequence of Gallionella enrichment culture.</title>
        <authorList>
            <person name="Poehlein A."/>
            <person name="Muehling M."/>
            <person name="Daniel R."/>
        </authorList>
    </citation>
    <scope>NUCLEOTIDE SEQUENCE</scope>
</reference>
<evidence type="ECO:0000259" key="2">
    <source>
        <dbReference type="Pfam" id="PF11127"/>
    </source>
</evidence>
<dbReference type="AlphaFoldDB" id="A0A1J5R5A6"/>
<feature type="domain" description="Inner membrane protein YgaP-like transmembrane" evidence="2">
    <location>
        <begin position="1"/>
        <end position="66"/>
    </location>
</feature>
<gene>
    <name evidence="3" type="ORF">GALL_274770</name>
</gene>
<protein>
    <recommendedName>
        <fullName evidence="2">Inner membrane protein YgaP-like transmembrane domain-containing protein</fullName>
    </recommendedName>
</protein>
<accession>A0A1J5R5A6</accession>
<evidence type="ECO:0000256" key="1">
    <source>
        <dbReference type="SAM" id="Phobius"/>
    </source>
</evidence>
<feature type="transmembrane region" description="Helical" evidence="1">
    <location>
        <begin position="36"/>
        <end position="58"/>
    </location>
</feature>
<keyword evidence="1" id="KW-1133">Transmembrane helix</keyword>
<comment type="caution">
    <text evidence="3">The sequence shown here is derived from an EMBL/GenBank/DDBJ whole genome shotgun (WGS) entry which is preliminary data.</text>
</comment>